<keyword evidence="6" id="KW-0966">Cell projection</keyword>
<evidence type="ECO:0000256" key="6">
    <source>
        <dbReference type="ARBA" id="ARBA00023273"/>
    </source>
</evidence>
<evidence type="ECO:0000256" key="9">
    <source>
        <dbReference type="SAM" id="MobiDB-lite"/>
    </source>
</evidence>
<dbReference type="STRING" id="1676925.ENSPKIP00000030618"/>
<evidence type="ECO:0000256" key="2">
    <source>
        <dbReference type="ARBA" id="ARBA00022490"/>
    </source>
</evidence>
<reference evidence="10" key="2">
    <citation type="submission" date="2025-09" db="UniProtKB">
        <authorList>
            <consortium name="Ensembl"/>
        </authorList>
    </citation>
    <scope>IDENTIFICATION</scope>
</reference>
<comment type="function">
    <text evidence="7">Microtubule inner protein (MIP) part of the dynein-decorated doublet microtubules (DMTs) in cilia axoneme, which is required for motile cilia beating.</text>
</comment>
<dbReference type="GeneTree" id="ENSGT00390000014553"/>
<evidence type="ECO:0000256" key="1">
    <source>
        <dbReference type="ARBA" id="ARBA00004611"/>
    </source>
</evidence>
<evidence type="ECO:0000256" key="4">
    <source>
        <dbReference type="ARBA" id="ARBA00023069"/>
    </source>
</evidence>
<dbReference type="Ensembl" id="ENSPKIT00000011440.1">
    <property type="protein sequence ID" value="ENSPKIP00000030618.1"/>
    <property type="gene ID" value="ENSPKIG00000011404.1"/>
</dbReference>
<dbReference type="Proteomes" id="UP000261540">
    <property type="component" value="Unplaced"/>
</dbReference>
<protein>
    <submittedName>
        <fullName evidence="10">Si:ch211-226m7.4</fullName>
    </submittedName>
</protein>
<dbReference type="InterPro" id="IPR054709">
    <property type="entry name" value="CFAP107"/>
</dbReference>
<proteinExistence type="predicted"/>
<sequence length="171" mass="19175">LMWHGMGRPETKHDMWKIERKYSSRVLIGNWAEDKLKGVPTKLLLSHHGTPHSHCLVSLYDEMYGRKPSSTLRSWHPDKLAWVPERSDHPVQSPPTNFGLAESWRARWGPRRDALPAVSCPSPSAFVQTRSIRSSSAPAGPASDAARGRRWPSSSCTVNDTTSRLPVLAQM</sequence>
<accession>A0A3B3SJV2</accession>
<name>A0A3B3SJV2_9TELE</name>
<comment type="subcellular location">
    <subcellularLocation>
        <location evidence="1">Cytoplasm</location>
        <location evidence="1">Cytoskeleton</location>
        <location evidence="1">Flagellum axoneme</location>
    </subcellularLocation>
</comment>
<dbReference type="InterPro" id="IPR037662">
    <property type="entry name" value="CFAP68/107"/>
</dbReference>
<dbReference type="AlphaFoldDB" id="A0A3B3SJV2"/>
<keyword evidence="5" id="KW-0206">Cytoskeleton</keyword>
<keyword evidence="3" id="KW-0282">Flagellum</keyword>
<organism evidence="10 11">
    <name type="scientific">Paramormyrops kingsleyae</name>
    <dbReference type="NCBI Taxonomy" id="1676925"/>
    <lineage>
        <taxon>Eukaryota</taxon>
        <taxon>Metazoa</taxon>
        <taxon>Chordata</taxon>
        <taxon>Craniata</taxon>
        <taxon>Vertebrata</taxon>
        <taxon>Euteleostomi</taxon>
        <taxon>Actinopterygii</taxon>
        <taxon>Neopterygii</taxon>
        <taxon>Teleostei</taxon>
        <taxon>Osteoglossocephala</taxon>
        <taxon>Osteoglossomorpha</taxon>
        <taxon>Osteoglossiformes</taxon>
        <taxon>Mormyridae</taxon>
        <taxon>Paramormyrops</taxon>
    </lineage>
</organism>
<keyword evidence="11" id="KW-1185">Reference proteome</keyword>
<feature type="compositionally biased region" description="Low complexity" evidence="9">
    <location>
        <begin position="130"/>
        <end position="145"/>
    </location>
</feature>
<evidence type="ECO:0000313" key="10">
    <source>
        <dbReference type="Ensembl" id="ENSPKIP00000030618.1"/>
    </source>
</evidence>
<keyword evidence="4" id="KW-0969">Cilium</keyword>
<dbReference type="GO" id="GO:0005879">
    <property type="term" value="C:axonemal microtubule"/>
    <property type="evidence" value="ECO:0007669"/>
    <property type="project" value="TreeGrafter"/>
</dbReference>
<evidence type="ECO:0000313" key="11">
    <source>
        <dbReference type="Proteomes" id="UP000261540"/>
    </source>
</evidence>
<evidence type="ECO:0000256" key="3">
    <source>
        <dbReference type="ARBA" id="ARBA00022846"/>
    </source>
</evidence>
<dbReference type="PANTHER" id="PTHR31180">
    <property type="entry name" value="CILIA- AND FLAGELLA-ASSOCIATED PROTEIN 107-RELATED"/>
    <property type="match status" value="1"/>
</dbReference>
<evidence type="ECO:0000256" key="7">
    <source>
        <dbReference type="ARBA" id="ARBA00035003"/>
    </source>
</evidence>
<reference evidence="10" key="1">
    <citation type="submission" date="2025-08" db="UniProtKB">
        <authorList>
            <consortium name="Ensembl"/>
        </authorList>
    </citation>
    <scope>IDENTIFICATION</scope>
</reference>
<dbReference type="Pfam" id="PF22595">
    <property type="entry name" value="CFAP107"/>
    <property type="match status" value="1"/>
</dbReference>
<comment type="subunit">
    <text evidence="8">Microtubule inner protein component of sperm flagellar doublet microtubules.</text>
</comment>
<evidence type="ECO:0000256" key="8">
    <source>
        <dbReference type="ARBA" id="ARBA00046435"/>
    </source>
</evidence>
<feature type="region of interest" description="Disordered" evidence="9">
    <location>
        <begin position="129"/>
        <end position="159"/>
    </location>
</feature>
<keyword evidence="2" id="KW-0963">Cytoplasm</keyword>
<dbReference type="GO" id="GO:0030317">
    <property type="term" value="P:flagellated sperm motility"/>
    <property type="evidence" value="ECO:0007669"/>
    <property type="project" value="InterPro"/>
</dbReference>
<evidence type="ECO:0000256" key="5">
    <source>
        <dbReference type="ARBA" id="ARBA00023212"/>
    </source>
</evidence>
<dbReference type="PANTHER" id="PTHR31180:SF2">
    <property type="entry name" value="CILIA- AND FLAGELLA-ASSOCIATED PROTEIN 107"/>
    <property type="match status" value="1"/>
</dbReference>